<name>R7V3Q3_CAPTE</name>
<dbReference type="EMBL" id="AMQN01005132">
    <property type="status" value="NOT_ANNOTATED_CDS"/>
    <property type="molecule type" value="Genomic_DNA"/>
</dbReference>
<evidence type="ECO:0000313" key="1">
    <source>
        <dbReference type="EMBL" id="ELU13483.1"/>
    </source>
</evidence>
<dbReference type="EMBL" id="KB295185">
    <property type="protein sequence ID" value="ELU13483.1"/>
    <property type="molecule type" value="Genomic_DNA"/>
</dbReference>
<dbReference type="EnsemblMetazoa" id="CapteT216210">
    <property type="protein sequence ID" value="CapteP216210"/>
    <property type="gene ID" value="CapteG216210"/>
</dbReference>
<evidence type="ECO:0000313" key="2">
    <source>
        <dbReference type="EnsemblMetazoa" id="CapteP216210"/>
    </source>
</evidence>
<organism evidence="1">
    <name type="scientific">Capitella teleta</name>
    <name type="common">Polychaete worm</name>
    <dbReference type="NCBI Taxonomy" id="283909"/>
    <lineage>
        <taxon>Eukaryota</taxon>
        <taxon>Metazoa</taxon>
        <taxon>Spiralia</taxon>
        <taxon>Lophotrochozoa</taxon>
        <taxon>Annelida</taxon>
        <taxon>Polychaeta</taxon>
        <taxon>Sedentaria</taxon>
        <taxon>Scolecida</taxon>
        <taxon>Capitellidae</taxon>
        <taxon>Capitella</taxon>
    </lineage>
</organism>
<sequence length="335" mass="38124">MAEAQLFLCRVCEESFKSASRLRLHEAACKSKKLKRCNELAQENKTKRAIRSVKEFHLFDGKARMGTTAAVDNLKVVVLMCHGVVVLNGTVPEEHYHNFFLLSCGIRILASPVLWHSHNTVAKQLLRHFVEHYSALYGRSMVVYNVHSVIHLSDVLNHGPLDHFSSFPFENFLQKLKKCVRKPNFPLQQAVLRLNEMSAFASALSPTPIFQFKQVHFSGPRPDTDLYSHVTLYKQALFADFFLSLDQRNSRCQIGDNVAIAQNFFSCTERSLVIYSKFDALDNFFSYPVNSSSLGIFKVVDLSPVLYIAEVCNVTCKYVQLPHNREVVVIPLLHT</sequence>
<dbReference type="Proteomes" id="UP000014760">
    <property type="component" value="Unassembled WGS sequence"/>
</dbReference>
<dbReference type="HOGENOM" id="CLU_829604_0_0_1"/>
<reference evidence="1 3" key="2">
    <citation type="journal article" date="2013" name="Nature">
        <title>Insights into bilaterian evolution from three spiralian genomes.</title>
        <authorList>
            <person name="Simakov O."/>
            <person name="Marletaz F."/>
            <person name="Cho S.J."/>
            <person name="Edsinger-Gonzales E."/>
            <person name="Havlak P."/>
            <person name="Hellsten U."/>
            <person name="Kuo D.H."/>
            <person name="Larsson T."/>
            <person name="Lv J."/>
            <person name="Arendt D."/>
            <person name="Savage R."/>
            <person name="Osoegawa K."/>
            <person name="de Jong P."/>
            <person name="Grimwood J."/>
            <person name="Chapman J.A."/>
            <person name="Shapiro H."/>
            <person name="Aerts A."/>
            <person name="Otillar R.P."/>
            <person name="Terry A.Y."/>
            <person name="Boore J.L."/>
            <person name="Grigoriev I.V."/>
            <person name="Lindberg D.R."/>
            <person name="Seaver E.C."/>
            <person name="Weisblat D.A."/>
            <person name="Putnam N.H."/>
            <person name="Rokhsar D.S."/>
        </authorList>
    </citation>
    <scope>NUCLEOTIDE SEQUENCE</scope>
    <source>
        <strain evidence="1 3">I ESC-2004</strain>
    </source>
</reference>
<protein>
    <submittedName>
        <fullName evidence="1 2">Uncharacterized protein</fullName>
    </submittedName>
</protein>
<dbReference type="PANTHER" id="PTHR33053:SF24">
    <property type="entry name" value="TRANSPOSASE DOMAIN-CONTAINING PROTEIN"/>
    <property type="match status" value="1"/>
</dbReference>
<gene>
    <name evidence="1" type="ORF">CAPTEDRAFT_216210</name>
</gene>
<evidence type="ECO:0000313" key="3">
    <source>
        <dbReference type="Proteomes" id="UP000014760"/>
    </source>
</evidence>
<proteinExistence type="predicted"/>
<dbReference type="PANTHER" id="PTHR33053">
    <property type="entry name" value="PROTEIN, PUTATIVE-RELATED"/>
    <property type="match status" value="1"/>
</dbReference>
<dbReference type="AlphaFoldDB" id="R7V3Q3"/>
<keyword evidence="3" id="KW-1185">Reference proteome</keyword>
<accession>R7V3Q3</accession>
<dbReference type="OMA" id="NCCALED"/>
<reference evidence="3" key="1">
    <citation type="submission" date="2012-12" db="EMBL/GenBank/DDBJ databases">
        <authorList>
            <person name="Hellsten U."/>
            <person name="Grimwood J."/>
            <person name="Chapman J.A."/>
            <person name="Shapiro H."/>
            <person name="Aerts A."/>
            <person name="Otillar R.P."/>
            <person name="Terry A.Y."/>
            <person name="Boore J.L."/>
            <person name="Simakov O."/>
            <person name="Marletaz F."/>
            <person name="Cho S.-J."/>
            <person name="Edsinger-Gonzales E."/>
            <person name="Havlak P."/>
            <person name="Kuo D.-H."/>
            <person name="Larsson T."/>
            <person name="Lv J."/>
            <person name="Arendt D."/>
            <person name="Savage R."/>
            <person name="Osoegawa K."/>
            <person name="de Jong P."/>
            <person name="Lindberg D.R."/>
            <person name="Seaver E.C."/>
            <person name="Weisblat D.A."/>
            <person name="Putnam N.H."/>
            <person name="Grigoriev I.V."/>
            <person name="Rokhsar D.S."/>
        </authorList>
    </citation>
    <scope>NUCLEOTIDE SEQUENCE</scope>
    <source>
        <strain evidence="3">I ESC-2004</strain>
    </source>
</reference>
<dbReference type="OrthoDB" id="10036512at2759"/>
<reference evidence="2" key="3">
    <citation type="submission" date="2015-06" db="UniProtKB">
        <authorList>
            <consortium name="EnsemblMetazoa"/>
        </authorList>
    </citation>
    <scope>IDENTIFICATION</scope>
</reference>